<dbReference type="RefSeq" id="WP_143371662.1">
    <property type="nucleotide sequence ID" value="NZ_VJVZ01000001.1"/>
</dbReference>
<evidence type="ECO:0000259" key="2">
    <source>
        <dbReference type="Pfam" id="PF14258"/>
    </source>
</evidence>
<name>A0A552VAD8_9FLAO</name>
<organism evidence="3 4">
    <name type="scientific">Flavobacterium zepuense</name>
    <dbReference type="NCBI Taxonomy" id="2593302"/>
    <lineage>
        <taxon>Bacteria</taxon>
        <taxon>Pseudomonadati</taxon>
        <taxon>Bacteroidota</taxon>
        <taxon>Flavobacteriia</taxon>
        <taxon>Flavobacteriales</taxon>
        <taxon>Flavobacteriaceae</taxon>
        <taxon>Flavobacterium</taxon>
    </lineage>
</organism>
<keyword evidence="1" id="KW-1133">Transmembrane helix</keyword>
<dbReference type="AlphaFoldDB" id="A0A552VAD8"/>
<feature type="transmembrane region" description="Helical" evidence="1">
    <location>
        <begin position="6"/>
        <end position="25"/>
    </location>
</feature>
<feature type="domain" description="DUF4350" evidence="2">
    <location>
        <begin position="99"/>
        <end position="231"/>
    </location>
</feature>
<keyword evidence="1" id="KW-0812">Transmembrane</keyword>
<proteinExistence type="predicted"/>
<dbReference type="InterPro" id="IPR025646">
    <property type="entry name" value="DUF4350"/>
</dbReference>
<keyword evidence="1" id="KW-0472">Membrane</keyword>
<protein>
    <submittedName>
        <fullName evidence="3">DUF4350 domain-containing protein</fullName>
    </submittedName>
</protein>
<dbReference type="Proteomes" id="UP000320643">
    <property type="component" value="Unassembled WGS sequence"/>
</dbReference>
<dbReference type="Pfam" id="PF14258">
    <property type="entry name" value="DUF4350"/>
    <property type="match status" value="1"/>
</dbReference>
<evidence type="ECO:0000256" key="1">
    <source>
        <dbReference type="SAM" id="Phobius"/>
    </source>
</evidence>
<dbReference type="OrthoDB" id="1111222at2"/>
<sequence>MNRKYTVYIILVAVVVGIIMFIDYARPKPIDWKPSYLAKDKIPFGLYVFDHEAATLFKGDSVNKFSITPYEYFDHQYDYDNSKYKVKGSFIAISEINTIDEESVKELLSFVDYGNTLLLSMKQFPQTIIDTLKIVPGGDQYFADSLQISLANNPSKSYWYNEGAGLTFFDTLPKNDSIRVLGYQQAGKIKKPNFVEAHFGSGKILLHTQPAVFTNFHLLKGDHYAYTQDMLSYLPKGTVYWQNERVGQGVSDSPLRYIMSQPALRAAWQLGLIGLLVFIFFNAKRKQRVLPQILPLRNTTVDFAKTIGNLYYQEGNHHTIIEKKIIYFLEHVRTEYLIDTYTLDDSFIEKLHLKTGKPVEDIQKAINLIKKHRHDFQSSEADVAAINNAIEKLRL</sequence>
<feature type="transmembrane region" description="Helical" evidence="1">
    <location>
        <begin position="266"/>
        <end position="283"/>
    </location>
</feature>
<reference evidence="3 4" key="1">
    <citation type="submission" date="2019-07" db="EMBL/GenBank/DDBJ databases">
        <title>Flavobacterium sp. nov., isolated from glacier ice.</title>
        <authorList>
            <person name="Liu Q."/>
            <person name="Xin Y.-H."/>
        </authorList>
    </citation>
    <scope>NUCLEOTIDE SEQUENCE [LARGE SCALE GENOMIC DNA]</scope>
    <source>
        <strain evidence="3 4">ZT4R6</strain>
    </source>
</reference>
<evidence type="ECO:0000313" key="3">
    <source>
        <dbReference type="EMBL" id="TRW27434.1"/>
    </source>
</evidence>
<keyword evidence="4" id="KW-1185">Reference proteome</keyword>
<comment type="caution">
    <text evidence="3">The sequence shown here is derived from an EMBL/GenBank/DDBJ whole genome shotgun (WGS) entry which is preliminary data.</text>
</comment>
<gene>
    <name evidence="3" type="ORF">FMM05_02000</name>
</gene>
<accession>A0A552VAD8</accession>
<evidence type="ECO:0000313" key="4">
    <source>
        <dbReference type="Proteomes" id="UP000320643"/>
    </source>
</evidence>
<dbReference type="EMBL" id="VJVZ01000001">
    <property type="protein sequence ID" value="TRW27434.1"/>
    <property type="molecule type" value="Genomic_DNA"/>
</dbReference>